<keyword evidence="2" id="KW-0472">Membrane</keyword>
<dbReference type="Proteomes" id="UP000477849">
    <property type="component" value="Unassembled WGS sequence"/>
</dbReference>
<feature type="region of interest" description="Disordered" evidence="1">
    <location>
        <begin position="1"/>
        <end position="22"/>
    </location>
</feature>
<dbReference type="InterPro" id="IPR010640">
    <property type="entry name" value="Low_temperature_requirement_A"/>
</dbReference>
<dbReference type="EMBL" id="JAAKZH010000001">
    <property type="protein sequence ID" value="NGO63066.1"/>
    <property type="molecule type" value="Genomic_DNA"/>
</dbReference>
<proteinExistence type="predicted"/>
<keyword evidence="2" id="KW-0812">Transmembrane</keyword>
<evidence type="ECO:0000313" key="3">
    <source>
        <dbReference type="EMBL" id="NGO63066.1"/>
    </source>
</evidence>
<feature type="transmembrane region" description="Helical" evidence="2">
    <location>
        <begin position="34"/>
        <end position="52"/>
    </location>
</feature>
<accession>A0A6M1S8Q8</accession>
<name>A0A6M1S8Q8_9HYPH</name>
<reference evidence="3 4" key="1">
    <citation type="submission" date="2020-02" db="EMBL/GenBank/DDBJ databases">
        <title>Genome sequence of the type strain CCBAU10050 of Rhizobium daejeonense.</title>
        <authorList>
            <person name="Gao J."/>
            <person name="Sun J."/>
        </authorList>
    </citation>
    <scope>NUCLEOTIDE SEQUENCE [LARGE SCALE GENOMIC DNA]</scope>
    <source>
        <strain evidence="3 4">CCBAU10050</strain>
    </source>
</reference>
<evidence type="ECO:0000256" key="1">
    <source>
        <dbReference type="SAM" id="MobiDB-lite"/>
    </source>
</evidence>
<feature type="transmembrane region" description="Helical" evidence="2">
    <location>
        <begin position="288"/>
        <end position="309"/>
    </location>
</feature>
<dbReference type="AlphaFoldDB" id="A0A6M1S8Q8"/>
<feature type="transmembrane region" description="Helical" evidence="2">
    <location>
        <begin position="249"/>
        <end position="268"/>
    </location>
</feature>
<feature type="transmembrane region" description="Helical" evidence="2">
    <location>
        <begin position="329"/>
        <end position="345"/>
    </location>
</feature>
<evidence type="ECO:0008006" key="5">
    <source>
        <dbReference type="Google" id="ProtNLM"/>
    </source>
</evidence>
<dbReference type="PANTHER" id="PTHR36840:SF1">
    <property type="entry name" value="BLL5714 PROTEIN"/>
    <property type="match status" value="1"/>
</dbReference>
<gene>
    <name evidence="3" type="ORF">G6N76_05225</name>
</gene>
<feature type="transmembrane region" description="Helical" evidence="2">
    <location>
        <begin position="58"/>
        <end position="76"/>
    </location>
</feature>
<comment type="caution">
    <text evidence="3">The sequence shown here is derived from an EMBL/GenBank/DDBJ whole genome shotgun (WGS) entry which is preliminary data.</text>
</comment>
<feature type="transmembrane region" description="Helical" evidence="2">
    <location>
        <begin position="96"/>
        <end position="116"/>
    </location>
</feature>
<feature type="transmembrane region" description="Helical" evidence="2">
    <location>
        <begin position="179"/>
        <end position="198"/>
    </location>
</feature>
<organism evidence="3 4">
    <name type="scientific">Rhizobium daejeonense</name>
    <dbReference type="NCBI Taxonomy" id="240521"/>
    <lineage>
        <taxon>Bacteria</taxon>
        <taxon>Pseudomonadati</taxon>
        <taxon>Pseudomonadota</taxon>
        <taxon>Alphaproteobacteria</taxon>
        <taxon>Hyphomicrobiales</taxon>
        <taxon>Rhizobiaceae</taxon>
        <taxon>Rhizobium/Agrobacterium group</taxon>
        <taxon>Rhizobium</taxon>
    </lineage>
</organism>
<keyword evidence="4" id="KW-1185">Reference proteome</keyword>
<keyword evidence="2" id="KW-1133">Transmembrane helix</keyword>
<sequence>MTLDRVATEHRPSGDGRASDEGDLLRTDREKAGFPELFFDLVFVFALIQMSHTFAEDFGIMSIVEAAILLLALWWVWIQTTLLTNLLDTRRAAVRLLLFALMFCGILLSIALPEAFHDKGLLFASVYSVMQVGRCLFSLFAHRNADRSVFLTFLRMTIWLTFSAGFWLAGAMVDSSPRIGLWSVAILIEYAAPAFNYYLPGLMRGANGETLRVSGEHFAERTALFVIICLGETILTTGKTAVEHMQTPLTFFVFCSAFASTVLMWWLYFHDGQEKMARKAENTRKPQLVAEVMFVYGHLPIVMGIVMTAVGEDFSLSHAFDPAGLRETLTIAGGPALFLIGTGGLKFIAGRGLPLSHCAGAAVIFGLGVSSSLPLFLLQFSATGLLLLVAVWEFLSLKAGVADRIPLGAKPLSDASEPHP</sequence>
<protein>
    <recommendedName>
        <fullName evidence="5">Low temperature requirement protein A</fullName>
    </recommendedName>
</protein>
<evidence type="ECO:0000313" key="4">
    <source>
        <dbReference type="Proteomes" id="UP000477849"/>
    </source>
</evidence>
<feature type="transmembrane region" description="Helical" evidence="2">
    <location>
        <begin position="218"/>
        <end position="237"/>
    </location>
</feature>
<feature type="transmembrane region" description="Helical" evidence="2">
    <location>
        <begin position="122"/>
        <end position="141"/>
    </location>
</feature>
<dbReference type="PANTHER" id="PTHR36840">
    <property type="entry name" value="BLL5714 PROTEIN"/>
    <property type="match status" value="1"/>
</dbReference>
<dbReference type="Pfam" id="PF06772">
    <property type="entry name" value="LtrA"/>
    <property type="match status" value="1"/>
</dbReference>
<evidence type="ECO:0000256" key="2">
    <source>
        <dbReference type="SAM" id="Phobius"/>
    </source>
</evidence>
<feature type="transmembrane region" description="Helical" evidence="2">
    <location>
        <begin position="153"/>
        <end position="173"/>
    </location>
</feature>
<dbReference type="RefSeq" id="WP_163899322.1">
    <property type="nucleotide sequence ID" value="NZ_CP048427.1"/>
</dbReference>